<comment type="similarity">
    <text evidence="1">Belongs to the Gfo/Idh/MocA family.</text>
</comment>
<evidence type="ECO:0000259" key="4">
    <source>
        <dbReference type="Pfam" id="PF22725"/>
    </source>
</evidence>
<evidence type="ECO:0000313" key="6">
    <source>
        <dbReference type="Proteomes" id="UP001252186"/>
    </source>
</evidence>
<dbReference type="Pfam" id="PF22725">
    <property type="entry name" value="GFO_IDH_MocA_C3"/>
    <property type="match status" value="1"/>
</dbReference>
<reference evidence="5 6" key="1">
    <citation type="submission" date="2023-09" db="EMBL/GenBank/DDBJ databases">
        <authorList>
            <person name="Rey-Velasco X."/>
        </authorList>
    </citation>
    <scope>NUCLEOTIDE SEQUENCE [LARGE SCALE GENOMIC DNA]</scope>
    <source>
        <strain evidence="5 6">P050</strain>
    </source>
</reference>
<name>A0ABU2Y734_9FLAO</name>
<accession>A0ABU2Y734</accession>
<dbReference type="PANTHER" id="PTHR22604:SF105">
    <property type="entry name" value="TRANS-1,2-DIHYDROBENZENE-1,2-DIOL DEHYDROGENASE"/>
    <property type="match status" value="1"/>
</dbReference>
<dbReference type="InterPro" id="IPR000683">
    <property type="entry name" value="Gfo/Idh/MocA-like_OxRdtase_N"/>
</dbReference>
<dbReference type="InterPro" id="IPR036291">
    <property type="entry name" value="NAD(P)-bd_dom_sf"/>
</dbReference>
<keyword evidence="2" id="KW-0560">Oxidoreductase</keyword>
<feature type="domain" description="Gfo/Idh/MocA-like oxidoreductase N-terminal" evidence="3">
    <location>
        <begin position="4"/>
        <end position="120"/>
    </location>
</feature>
<comment type="caution">
    <text evidence="5">The sequence shown here is derived from an EMBL/GenBank/DDBJ whole genome shotgun (WGS) entry which is preliminary data.</text>
</comment>
<dbReference type="EMBL" id="JAVRHV010000004">
    <property type="protein sequence ID" value="MDT0553590.1"/>
    <property type="molecule type" value="Genomic_DNA"/>
</dbReference>
<dbReference type="SUPFAM" id="SSF51735">
    <property type="entry name" value="NAD(P)-binding Rossmann-fold domains"/>
    <property type="match status" value="1"/>
</dbReference>
<dbReference type="Proteomes" id="UP001252186">
    <property type="component" value="Unassembled WGS sequence"/>
</dbReference>
<evidence type="ECO:0000259" key="3">
    <source>
        <dbReference type="Pfam" id="PF01408"/>
    </source>
</evidence>
<dbReference type="InterPro" id="IPR050984">
    <property type="entry name" value="Gfo/Idh/MocA_domain"/>
</dbReference>
<dbReference type="Gene3D" id="3.40.50.720">
    <property type="entry name" value="NAD(P)-binding Rossmann-like Domain"/>
    <property type="match status" value="1"/>
</dbReference>
<proteinExistence type="inferred from homology"/>
<feature type="domain" description="GFO/IDH/MocA-like oxidoreductase" evidence="4">
    <location>
        <begin position="132"/>
        <end position="246"/>
    </location>
</feature>
<evidence type="ECO:0000256" key="2">
    <source>
        <dbReference type="ARBA" id="ARBA00023002"/>
    </source>
</evidence>
<dbReference type="InterPro" id="IPR055170">
    <property type="entry name" value="GFO_IDH_MocA-like_dom"/>
</dbReference>
<dbReference type="SUPFAM" id="SSF55347">
    <property type="entry name" value="Glyceraldehyde-3-phosphate dehydrogenase-like, C-terminal domain"/>
    <property type="match status" value="1"/>
</dbReference>
<dbReference type="RefSeq" id="WP_311593673.1">
    <property type="nucleotide sequence ID" value="NZ_JAVRHV010000004.1"/>
</dbReference>
<organism evidence="5 6">
    <name type="scientific">Urechidicola vernalis</name>
    <dbReference type="NCBI Taxonomy" id="3075600"/>
    <lineage>
        <taxon>Bacteria</taxon>
        <taxon>Pseudomonadati</taxon>
        <taxon>Bacteroidota</taxon>
        <taxon>Flavobacteriia</taxon>
        <taxon>Flavobacteriales</taxon>
        <taxon>Flavobacteriaceae</taxon>
        <taxon>Urechidicola</taxon>
    </lineage>
</organism>
<evidence type="ECO:0000313" key="5">
    <source>
        <dbReference type="EMBL" id="MDT0553590.1"/>
    </source>
</evidence>
<keyword evidence="6" id="KW-1185">Reference proteome</keyword>
<evidence type="ECO:0000256" key="1">
    <source>
        <dbReference type="ARBA" id="ARBA00010928"/>
    </source>
</evidence>
<dbReference type="PANTHER" id="PTHR22604">
    <property type="entry name" value="OXIDOREDUCTASES"/>
    <property type="match status" value="1"/>
</dbReference>
<dbReference type="Pfam" id="PF01408">
    <property type="entry name" value="GFO_IDH_MocA"/>
    <property type="match status" value="1"/>
</dbReference>
<protein>
    <submittedName>
        <fullName evidence="5">Gfo/Idh/MocA family oxidoreductase</fullName>
    </submittedName>
</protein>
<gene>
    <name evidence="5" type="ORF">RM519_10070</name>
</gene>
<sequence length="326" mass="36848">MKKIKWGIIGCGNIANKFAADLSLFNDAELHAVASRSEDKAKQFASKHDARLAYNSYNALFNDSEIDIIYIATPHYSHAQLSIEAMEHGKHVLCEKPLGINKKEAQQMIDTSKKTNCFFMEALWTRFNPVFVEVLKRINDGEIGEVNYINADFAFLSNHALESRVFNLDLAGGALLDIGIYPVFLSYAILGIPESINARALFKKETGADIQTSMLFNYKKASAILYCGFTSHSDMTVRISGTEGQIHIHDRWHQADRFSIIKDDHTELIELTKTGLGYSHEIEECHKCLNDHKIESDLWSHQNSLDLISQLDSVREKIGLTYPMED</sequence>
<dbReference type="Gene3D" id="3.30.360.10">
    <property type="entry name" value="Dihydrodipicolinate Reductase, domain 2"/>
    <property type="match status" value="1"/>
</dbReference>